<comment type="catalytic activity">
    <reaction evidence="22">
        <text>dodecanoyl-CoA + H2O = dodecanoate + CoA + H(+)</text>
        <dbReference type="Rhea" id="RHEA:30135"/>
        <dbReference type="ChEBI" id="CHEBI:15377"/>
        <dbReference type="ChEBI" id="CHEBI:15378"/>
        <dbReference type="ChEBI" id="CHEBI:18262"/>
        <dbReference type="ChEBI" id="CHEBI:57287"/>
        <dbReference type="ChEBI" id="CHEBI:57375"/>
    </reaction>
    <physiologicalReaction direction="left-to-right" evidence="22">
        <dbReference type="Rhea" id="RHEA:30136"/>
    </physiologicalReaction>
</comment>
<dbReference type="PANTHER" id="PTHR12418">
    <property type="entry name" value="ACYL-COENZYME A THIOESTERASE THEM4"/>
    <property type="match status" value="1"/>
</dbReference>
<comment type="caution">
    <text evidence="25">The sequence shown here is derived from an EMBL/GenBank/DDBJ whole genome shotgun (WGS) entry which is preliminary data.</text>
</comment>
<keyword evidence="6" id="KW-0053">Apoptosis</keyword>
<keyword evidence="7" id="KW-0378">Hydrolase</keyword>
<comment type="similarity">
    <text evidence="15">Belongs to the THEM4/THEM5 thioesterase family.</text>
</comment>
<keyword evidence="5" id="KW-0963">Cytoplasm</keyword>
<evidence type="ECO:0000256" key="20">
    <source>
        <dbReference type="ARBA" id="ARBA00047734"/>
    </source>
</evidence>
<comment type="catalytic activity">
    <reaction evidence="19">
        <text>octanoyl-CoA + H2O = octanoate + CoA + H(+)</text>
        <dbReference type="Rhea" id="RHEA:30143"/>
        <dbReference type="ChEBI" id="CHEBI:15377"/>
        <dbReference type="ChEBI" id="CHEBI:15378"/>
        <dbReference type="ChEBI" id="CHEBI:25646"/>
        <dbReference type="ChEBI" id="CHEBI:57287"/>
        <dbReference type="ChEBI" id="CHEBI:57386"/>
    </reaction>
    <physiologicalReaction direction="left-to-right" evidence="19">
        <dbReference type="Rhea" id="RHEA:30144"/>
    </physiologicalReaction>
</comment>
<dbReference type="InterPro" id="IPR052365">
    <property type="entry name" value="THEM4/THEM5_acyl-CoA_thioest"/>
</dbReference>
<dbReference type="PANTHER" id="PTHR12418:SF19">
    <property type="entry name" value="ACYL-COENZYME A THIOESTERASE THEM4"/>
    <property type="match status" value="1"/>
</dbReference>
<evidence type="ECO:0000256" key="3">
    <source>
        <dbReference type="ARBA" id="ARBA00004632"/>
    </source>
</evidence>
<evidence type="ECO:0000256" key="9">
    <source>
        <dbReference type="ARBA" id="ARBA00022946"/>
    </source>
</evidence>
<comment type="catalytic activity">
    <reaction evidence="14">
        <text>(9Z)-octadecenoyl-CoA + H2O = (9Z)-octadecenoate + CoA + H(+)</text>
        <dbReference type="Rhea" id="RHEA:40139"/>
        <dbReference type="ChEBI" id="CHEBI:15377"/>
        <dbReference type="ChEBI" id="CHEBI:15378"/>
        <dbReference type="ChEBI" id="CHEBI:30823"/>
        <dbReference type="ChEBI" id="CHEBI:57287"/>
        <dbReference type="ChEBI" id="CHEBI:57387"/>
    </reaction>
    <physiologicalReaction direction="left-to-right" evidence="14">
        <dbReference type="Rhea" id="RHEA:40140"/>
    </physiologicalReaction>
</comment>
<evidence type="ECO:0000259" key="24">
    <source>
        <dbReference type="Pfam" id="PF03061"/>
    </source>
</evidence>
<keyword evidence="10" id="KW-0443">Lipid metabolism</keyword>
<evidence type="ECO:0000313" key="26">
    <source>
        <dbReference type="Proteomes" id="UP001500729"/>
    </source>
</evidence>
<evidence type="ECO:0000256" key="1">
    <source>
        <dbReference type="ARBA" id="ARBA00004170"/>
    </source>
</evidence>
<comment type="catalytic activity">
    <reaction evidence="21">
        <text>decanoyl-CoA + H2O = decanoate + CoA + H(+)</text>
        <dbReference type="Rhea" id="RHEA:40059"/>
        <dbReference type="ChEBI" id="CHEBI:15377"/>
        <dbReference type="ChEBI" id="CHEBI:15378"/>
        <dbReference type="ChEBI" id="CHEBI:27689"/>
        <dbReference type="ChEBI" id="CHEBI:57287"/>
        <dbReference type="ChEBI" id="CHEBI:61430"/>
    </reaction>
    <physiologicalReaction direction="left-to-right" evidence="21">
        <dbReference type="Rhea" id="RHEA:40060"/>
    </physiologicalReaction>
</comment>
<evidence type="ECO:0000256" key="17">
    <source>
        <dbReference type="ARBA" id="ARBA00040123"/>
    </source>
</evidence>
<dbReference type="Pfam" id="PF03061">
    <property type="entry name" value="4HBT"/>
    <property type="match status" value="1"/>
</dbReference>
<dbReference type="InterPro" id="IPR006683">
    <property type="entry name" value="Thioestr_dom"/>
</dbReference>
<evidence type="ECO:0000313" key="25">
    <source>
        <dbReference type="EMBL" id="GAA0510189.1"/>
    </source>
</evidence>
<evidence type="ECO:0000256" key="4">
    <source>
        <dbReference type="ARBA" id="ARBA00022475"/>
    </source>
</evidence>
<dbReference type="Gene3D" id="3.10.129.10">
    <property type="entry name" value="Hotdog Thioesterase"/>
    <property type="match status" value="1"/>
</dbReference>
<dbReference type="Proteomes" id="UP001500729">
    <property type="component" value="Unassembled WGS sequence"/>
</dbReference>
<feature type="domain" description="Thioesterase" evidence="24">
    <location>
        <begin position="120"/>
        <end position="175"/>
    </location>
</feature>
<evidence type="ECO:0000256" key="13">
    <source>
        <dbReference type="ARBA" id="ARBA00035852"/>
    </source>
</evidence>
<accession>A0ABN1C246</accession>
<keyword evidence="12" id="KW-0966">Cell projection</keyword>
<keyword evidence="4" id="KW-1003">Cell membrane</keyword>
<evidence type="ECO:0000256" key="6">
    <source>
        <dbReference type="ARBA" id="ARBA00022703"/>
    </source>
</evidence>
<evidence type="ECO:0000256" key="21">
    <source>
        <dbReference type="ARBA" id="ARBA00047969"/>
    </source>
</evidence>
<reference evidence="25 26" key="1">
    <citation type="journal article" date="2019" name="Int. J. Syst. Evol. Microbiol.">
        <title>The Global Catalogue of Microorganisms (GCM) 10K type strain sequencing project: providing services to taxonomists for standard genome sequencing and annotation.</title>
        <authorList>
            <consortium name="The Broad Institute Genomics Platform"/>
            <consortium name="The Broad Institute Genome Sequencing Center for Infectious Disease"/>
            <person name="Wu L."/>
            <person name="Ma J."/>
        </authorList>
    </citation>
    <scope>NUCLEOTIDE SEQUENCE [LARGE SCALE GENOMIC DNA]</scope>
    <source>
        <strain evidence="25 26">JCM 10303</strain>
    </source>
</reference>
<keyword evidence="11" id="KW-0472">Membrane</keyword>
<evidence type="ECO:0000256" key="23">
    <source>
        <dbReference type="ARBA" id="ARBA00048180"/>
    </source>
</evidence>
<comment type="catalytic activity">
    <reaction evidence="13">
        <text>(5Z,8Z,11Z,14Z)-eicosatetraenoyl-CoA + H2O = (5Z,8Z,11Z,14Z)-eicosatetraenoate + CoA + H(+)</text>
        <dbReference type="Rhea" id="RHEA:40151"/>
        <dbReference type="ChEBI" id="CHEBI:15377"/>
        <dbReference type="ChEBI" id="CHEBI:15378"/>
        <dbReference type="ChEBI" id="CHEBI:32395"/>
        <dbReference type="ChEBI" id="CHEBI:57287"/>
        <dbReference type="ChEBI" id="CHEBI:57368"/>
    </reaction>
    <physiologicalReaction direction="left-to-right" evidence="13">
        <dbReference type="Rhea" id="RHEA:40152"/>
    </physiologicalReaction>
</comment>
<evidence type="ECO:0000256" key="14">
    <source>
        <dbReference type="ARBA" id="ARBA00037002"/>
    </source>
</evidence>
<evidence type="ECO:0000256" key="7">
    <source>
        <dbReference type="ARBA" id="ARBA00022801"/>
    </source>
</evidence>
<keyword evidence="8" id="KW-0276">Fatty acid metabolism</keyword>
<sequence>MDQLSPQAQAAPVQRRRPAAAELGAALRELADAAVSTEAGTDALLGVAERARALIPELNTATRTPGEPASADAVSSGPYMYNPVVGPGNPMAPPMTVEVVDGVAVGTCTLGLAYEGPARYAHGGISALLLDQILGRAHAANGRPGVTVTLSVRYRRPVPLQTPLRLKAWLDESGDHPIGRATIATAAAADTALVSAEGRFLGVKLR</sequence>
<evidence type="ECO:0000256" key="16">
    <source>
        <dbReference type="ARBA" id="ARBA00038848"/>
    </source>
</evidence>
<organism evidence="25 26">
    <name type="scientific">Saccharopolyspora erythraea</name>
    <name type="common">Streptomyces erythraeus</name>
    <dbReference type="NCBI Taxonomy" id="1836"/>
    <lineage>
        <taxon>Bacteria</taxon>
        <taxon>Bacillati</taxon>
        <taxon>Actinomycetota</taxon>
        <taxon>Actinomycetes</taxon>
        <taxon>Pseudonocardiales</taxon>
        <taxon>Pseudonocardiaceae</taxon>
        <taxon>Saccharopolyspora</taxon>
    </lineage>
</organism>
<name>A0ABN1C246_SACER</name>
<evidence type="ECO:0000256" key="11">
    <source>
        <dbReference type="ARBA" id="ARBA00023136"/>
    </source>
</evidence>
<dbReference type="EMBL" id="BAAAGS010000003">
    <property type="protein sequence ID" value="GAA0510189.1"/>
    <property type="molecule type" value="Genomic_DNA"/>
</dbReference>
<evidence type="ECO:0000256" key="15">
    <source>
        <dbReference type="ARBA" id="ARBA00038456"/>
    </source>
</evidence>
<evidence type="ECO:0000256" key="5">
    <source>
        <dbReference type="ARBA" id="ARBA00022490"/>
    </source>
</evidence>
<keyword evidence="9" id="KW-0809">Transit peptide</keyword>
<comment type="subcellular location">
    <subcellularLocation>
        <location evidence="3">Cell projection</location>
        <location evidence="3">Ruffle membrane</location>
    </subcellularLocation>
    <subcellularLocation>
        <location evidence="2">Cytoplasm</location>
    </subcellularLocation>
    <subcellularLocation>
        <location evidence="1">Membrane</location>
        <topology evidence="1">Peripheral membrane protein</topology>
    </subcellularLocation>
</comment>
<evidence type="ECO:0000256" key="19">
    <source>
        <dbReference type="ARBA" id="ARBA00047588"/>
    </source>
</evidence>
<dbReference type="RefSeq" id="WP_009942714.1">
    <property type="nucleotide sequence ID" value="NZ_BAAAGS010000003.1"/>
</dbReference>
<keyword evidence="26" id="KW-1185">Reference proteome</keyword>
<dbReference type="CDD" id="cd03443">
    <property type="entry name" value="PaaI_thioesterase"/>
    <property type="match status" value="1"/>
</dbReference>
<comment type="catalytic activity">
    <reaction evidence="23">
        <text>tetradecanoyl-CoA + H2O = tetradecanoate + CoA + H(+)</text>
        <dbReference type="Rhea" id="RHEA:40119"/>
        <dbReference type="ChEBI" id="CHEBI:15377"/>
        <dbReference type="ChEBI" id="CHEBI:15378"/>
        <dbReference type="ChEBI" id="CHEBI:30807"/>
        <dbReference type="ChEBI" id="CHEBI:57287"/>
        <dbReference type="ChEBI" id="CHEBI:57385"/>
    </reaction>
    <physiologicalReaction direction="left-to-right" evidence="23">
        <dbReference type="Rhea" id="RHEA:40120"/>
    </physiologicalReaction>
</comment>
<evidence type="ECO:0000256" key="12">
    <source>
        <dbReference type="ARBA" id="ARBA00023273"/>
    </source>
</evidence>
<gene>
    <name evidence="25" type="ORF">GCM10009533_06260</name>
</gene>
<evidence type="ECO:0000256" key="10">
    <source>
        <dbReference type="ARBA" id="ARBA00023098"/>
    </source>
</evidence>
<dbReference type="SUPFAM" id="SSF54637">
    <property type="entry name" value="Thioesterase/thiol ester dehydrase-isomerase"/>
    <property type="match status" value="1"/>
</dbReference>
<comment type="catalytic activity">
    <reaction evidence="20">
        <text>hexadecanoyl-CoA + H2O = hexadecanoate + CoA + H(+)</text>
        <dbReference type="Rhea" id="RHEA:16645"/>
        <dbReference type="ChEBI" id="CHEBI:7896"/>
        <dbReference type="ChEBI" id="CHEBI:15377"/>
        <dbReference type="ChEBI" id="CHEBI:15378"/>
        <dbReference type="ChEBI" id="CHEBI:57287"/>
        <dbReference type="ChEBI" id="CHEBI:57379"/>
        <dbReference type="EC" id="3.1.2.2"/>
    </reaction>
    <physiologicalReaction direction="left-to-right" evidence="20">
        <dbReference type="Rhea" id="RHEA:16646"/>
    </physiologicalReaction>
</comment>
<dbReference type="EC" id="3.1.2.2" evidence="16"/>
<evidence type="ECO:0000256" key="8">
    <source>
        <dbReference type="ARBA" id="ARBA00022832"/>
    </source>
</evidence>
<protein>
    <recommendedName>
        <fullName evidence="17">Acyl-coenzyme A thioesterase THEM4</fullName>
        <ecNumber evidence="16">3.1.2.2</ecNumber>
    </recommendedName>
    <alternativeName>
        <fullName evidence="18">Thioesterase superfamily member 4</fullName>
    </alternativeName>
</protein>
<evidence type="ECO:0000256" key="22">
    <source>
        <dbReference type="ARBA" id="ARBA00048074"/>
    </source>
</evidence>
<proteinExistence type="inferred from homology"/>
<dbReference type="InterPro" id="IPR029069">
    <property type="entry name" value="HotDog_dom_sf"/>
</dbReference>
<evidence type="ECO:0000256" key="2">
    <source>
        <dbReference type="ARBA" id="ARBA00004496"/>
    </source>
</evidence>
<evidence type="ECO:0000256" key="18">
    <source>
        <dbReference type="ARBA" id="ARBA00043210"/>
    </source>
</evidence>